<evidence type="ECO:0000256" key="1">
    <source>
        <dbReference type="ARBA" id="ARBA00001393"/>
    </source>
</evidence>
<dbReference type="GO" id="GO:0009073">
    <property type="term" value="P:aromatic amino acid family biosynthetic process"/>
    <property type="evidence" value="ECO:0007669"/>
    <property type="project" value="UniProtKB-KW"/>
</dbReference>
<dbReference type="KEGG" id="tra:Trad_1327"/>
<dbReference type="GO" id="GO:0000166">
    <property type="term" value="F:nucleotide binding"/>
    <property type="evidence" value="ECO:0007669"/>
    <property type="project" value="UniProtKB-KW"/>
</dbReference>
<feature type="binding site" evidence="18">
    <location>
        <begin position="110"/>
        <end position="114"/>
    </location>
    <ligand>
        <name>NAD(+)</name>
        <dbReference type="ChEBI" id="CHEBI:57540"/>
    </ligand>
</feature>
<dbReference type="RefSeq" id="WP_013177819.1">
    <property type="nucleotide sequence ID" value="NC_014221.1"/>
</dbReference>
<reference evidence="22" key="1">
    <citation type="submission" date="2010-05" db="EMBL/GenBank/DDBJ databases">
        <title>The complete genome of Truepera radiovictris DSM 17093.</title>
        <authorList>
            <consortium name="US DOE Joint Genome Institute (JGI-PGF)"/>
            <person name="Lucas S."/>
            <person name="Copeland A."/>
            <person name="Lapidus A."/>
            <person name="Glavina del Rio T."/>
            <person name="Dalin E."/>
            <person name="Tice H."/>
            <person name="Bruce D."/>
            <person name="Goodwin L."/>
            <person name="Pitluck S."/>
            <person name="Kyrpides N."/>
            <person name="Mavromatis K."/>
            <person name="Ovchinnikova G."/>
            <person name="Munk A.C."/>
            <person name="Detter J.C."/>
            <person name="Han C."/>
            <person name="Tapia R."/>
            <person name="Land M."/>
            <person name="Hauser L."/>
            <person name="Markowitz V."/>
            <person name="Cheng J.-F."/>
            <person name="Hugenholtz P."/>
            <person name="Woyke T."/>
            <person name="Wu D."/>
            <person name="Tindall B."/>
            <person name="Pomrenke H.G."/>
            <person name="Brambilla E."/>
            <person name="Klenk H.-P."/>
            <person name="Eisen J.A."/>
        </authorList>
    </citation>
    <scope>NUCLEOTIDE SEQUENCE [LARGE SCALE GENOMIC DNA]</scope>
    <source>
        <strain evidence="22">DSM 17093 / CIP 108686 / LMG 22925 / RQ-24</strain>
    </source>
</reference>
<keyword evidence="11 18" id="KW-0479">Metal-binding</keyword>
<dbReference type="Gene3D" id="1.20.1090.10">
    <property type="entry name" value="Dehydroquinate synthase-like - alpha domain"/>
    <property type="match status" value="1"/>
</dbReference>
<comment type="pathway">
    <text evidence="5 18">Metabolic intermediate biosynthesis; chorismate biosynthesis; chorismate from D-erythrose 4-phosphate and phosphoenolpyruvate: step 2/7.</text>
</comment>
<comment type="catalytic activity">
    <reaction evidence="1 18">
        <text>7-phospho-2-dehydro-3-deoxy-D-arabino-heptonate = 3-dehydroquinate + phosphate</text>
        <dbReference type="Rhea" id="RHEA:21968"/>
        <dbReference type="ChEBI" id="CHEBI:32364"/>
        <dbReference type="ChEBI" id="CHEBI:43474"/>
        <dbReference type="ChEBI" id="CHEBI:58394"/>
        <dbReference type="EC" id="4.2.3.4"/>
    </reaction>
</comment>
<dbReference type="AlphaFoldDB" id="D7CWQ0"/>
<keyword evidence="12 18" id="KW-0547">Nucleotide-binding</keyword>
<evidence type="ECO:0000256" key="17">
    <source>
        <dbReference type="ARBA" id="ARBA00023285"/>
    </source>
</evidence>
<dbReference type="GO" id="GO:0009423">
    <property type="term" value="P:chorismate biosynthetic process"/>
    <property type="evidence" value="ECO:0007669"/>
    <property type="project" value="UniProtKB-UniRule"/>
</dbReference>
<dbReference type="GO" id="GO:0003856">
    <property type="term" value="F:3-dehydroquinate synthase activity"/>
    <property type="evidence" value="ECO:0007669"/>
    <property type="project" value="UniProtKB-UniRule"/>
</dbReference>
<sequence length="375" mass="40054">MRDPGATHRRITLTVQTTPPYDVHVEPGVLARVGEAVSAPNVALISDENVAPHYAERVVRSLAGAGARVTFCPVAAGEASKSLTQFGALLSELARKGFTRHDAVLALGGGVVSDLAGFVAASYMRGLAFAALPTSLLAMVDAAVGGKTGINLPEGKNLVGAFWQPRAVLIDPTVLRTLPEREFRAGAVELFKHGLLADPWLLEAVTRPEFRRDGPAAFLTETVARSVAVKAAIVARDEREGGVRAHLNLGHTLAHALEAATQHRLSHGDAVAYGLLFAALLSAARGYADETERVARFVAWVAPAPLPELSLDDLLPFIARDKKHLSRARGEAQQRWVLLERVTSPVIAGDVTERELRAAWTALQARLAGLEEVSR</sequence>
<dbReference type="Proteomes" id="UP000000379">
    <property type="component" value="Chromosome"/>
</dbReference>
<keyword evidence="9 18" id="KW-0963">Cytoplasm</keyword>
<dbReference type="InterPro" id="IPR016037">
    <property type="entry name" value="DHQ_synth_AroB"/>
</dbReference>
<dbReference type="NCBIfam" id="TIGR01357">
    <property type="entry name" value="aroB"/>
    <property type="match status" value="1"/>
</dbReference>
<feature type="binding site" evidence="18">
    <location>
        <position position="156"/>
    </location>
    <ligand>
        <name>NAD(+)</name>
        <dbReference type="ChEBI" id="CHEBI:57540"/>
    </ligand>
</feature>
<evidence type="ECO:0000313" key="21">
    <source>
        <dbReference type="EMBL" id="ADI14449.1"/>
    </source>
</evidence>
<keyword evidence="22" id="KW-1185">Reference proteome</keyword>
<dbReference type="UniPathway" id="UPA00053">
    <property type="reaction ID" value="UER00085"/>
</dbReference>
<feature type="binding site" evidence="18">
    <location>
        <position position="267"/>
    </location>
    <ligand>
        <name>Zn(2+)</name>
        <dbReference type="ChEBI" id="CHEBI:29105"/>
    </ligand>
</feature>
<dbReference type="Gene3D" id="3.40.50.1970">
    <property type="match status" value="1"/>
</dbReference>
<evidence type="ECO:0000313" key="22">
    <source>
        <dbReference type="Proteomes" id="UP000000379"/>
    </source>
</evidence>
<dbReference type="GO" id="GO:0005737">
    <property type="term" value="C:cytoplasm"/>
    <property type="evidence" value="ECO:0007669"/>
    <property type="project" value="UniProtKB-SubCell"/>
</dbReference>
<comment type="cofactor">
    <cofactor evidence="3">
        <name>Zn(2+)</name>
        <dbReference type="ChEBI" id="CHEBI:29105"/>
    </cofactor>
</comment>
<evidence type="ECO:0000256" key="3">
    <source>
        <dbReference type="ARBA" id="ARBA00001947"/>
    </source>
</evidence>
<keyword evidence="17 18" id="KW-0170">Cobalt</keyword>
<dbReference type="InterPro" id="IPR030960">
    <property type="entry name" value="DHQS/DOIS_N"/>
</dbReference>
<comment type="function">
    <text evidence="18">Catalyzes the conversion of 3-deoxy-D-arabino-heptulosonate 7-phosphate (DAHP) to dehydroquinate (DHQ).</text>
</comment>
<feature type="binding site" evidence="18">
    <location>
        <position position="189"/>
    </location>
    <ligand>
        <name>Zn(2+)</name>
        <dbReference type="ChEBI" id="CHEBI:29105"/>
    </ligand>
</feature>
<comment type="subcellular location">
    <subcellularLocation>
        <location evidence="4 18">Cytoplasm</location>
    </subcellularLocation>
</comment>
<dbReference type="CDD" id="cd08195">
    <property type="entry name" value="DHQS"/>
    <property type="match status" value="1"/>
</dbReference>
<evidence type="ECO:0000256" key="13">
    <source>
        <dbReference type="ARBA" id="ARBA00022833"/>
    </source>
</evidence>
<comment type="cofactor">
    <cofactor evidence="18">
        <name>Co(2+)</name>
        <dbReference type="ChEBI" id="CHEBI:48828"/>
    </cofactor>
    <cofactor evidence="18">
        <name>Zn(2+)</name>
        <dbReference type="ChEBI" id="CHEBI:29105"/>
    </cofactor>
    <text evidence="18">Binds 1 divalent metal cation per subunit. Can use either Co(2+) or Zn(2+).</text>
</comment>
<dbReference type="Pfam" id="PF24621">
    <property type="entry name" value="DHQS_C"/>
    <property type="match status" value="1"/>
</dbReference>
<dbReference type="EC" id="4.2.3.4" evidence="7 18"/>
<comment type="caution">
    <text evidence="18">Lacks conserved residue(s) required for the propagation of feature annotation.</text>
</comment>
<evidence type="ECO:0000256" key="12">
    <source>
        <dbReference type="ARBA" id="ARBA00022741"/>
    </source>
</evidence>
<evidence type="ECO:0000256" key="4">
    <source>
        <dbReference type="ARBA" id="ARBA00004496"/>
    </source>
</evidence>
<dbReference type="GO" id="GO:0008652">
    <property type="term" value="P:amino acid biosynthetic process"/>
    <property type="evidence" value="ECO:0007669"/>
    <property type="project" value="UniProtKB-KW"/>
</dbReference>
<evidence type="ECO:0000256" key="14">
    <source>
        <dbReference type="ARBA" id="ARBA00023027"/>
    </source>
</evidence>
<evidence type="ECO:0000259" key="20">
    <source>
        <dbReference type="Pfam" id="PF24621"/>
    </source>
</evidence>
<evidence type="ECO:0000259" key="19">
    <source>
        <dbReference type="Pfam" id="PF01761"/>
    </source>
</evidence>
<evidence type="ECO:0000256" key="11">
    <source>
        <dbReference type="ARBA" id="ARBA00022723"/>
    </source>
</evidence>
<gene>
    <name evidence="18" type="primary">aroB</name>
    <name evidence="21" type="ordered locus">Trad_1327</name>
</gene>
<feature type="binding site" evidence="18">
    <location>
        <begin position="134"/>
        <end position="135"/>
    </location>
    <ligand>
        <name>NAD(+)</name>
        <dbReference type="ChEBI" id="CHEBI:57540"/>
    </ligand>
</feature>
<dbReference type="InterPro" id="IPR030963">
    <property type="entry name" value="DHQ_synth_fam"/>
</dbReference>
<keyword evidence="13 18" id="KW-0862">Zinc</keyword>
<evidence type="ECO:0000256" key="6">
    <source>
        <dbReference type="ARBA" id="ARBA00005412"/>
    </source>
</evidence>
<evidence type="ECO:0000256" key="8">
    <source>
        <dbReference type="ARBA" id="ARBA00017684"/>
    </source>
</evidence>
<dbReference type="HAMAP" id="MF_00110">
    <property type="entry name" value="DHQ_synthase"/>
    <property type="match status" value="1"/>
</dbReference>
<dbReference type="HOGENOM" id="CLU_001201_0_1_0"/>
<dbReference type="PIRSF" id="PIRSF001455">
    <property type="entry name" value="DHQ_synth"/>
    <property type="match status" value="1"/>
</dbReference>
<name>D7CWQ0_TRURR</name>
<dbReference type="Pfam" id="PF01761">
    <property type="entry name" value="DHQ_synthase"/>
    <property type="match status" value="1"/>
</dbReference>
<comment type="cofactor">
    <cofactor evidence="2 18">
        <name>NAD(+)</name>
        <dbReference type="ChEBI" id="CHEBI:57540"/>
    </cofactor>
</comment>
<dbReference type="FunFam" id="3.40.50.1970:FF:000007">
    <property type="entry name" value="Pentafunctional AROM polypeptide"/>
    <property type="match status" value="1"/>
</dbReference>
<keyword evidence="15 18" id="KW-0057">Aromatic amino acid biosynthesis</keyword>
<evidence type="ECO:0000256" key="16">
    <source>
        <dbReference type="ARBA" id="ARBA00023239"/>
    </source>
</evidence>
<evidence type="ECO:0000256" key="15">
    <source>
        <dbReference type="ARBA" id="ARBA00023141"/>
    </source>
</evidence>
<feature type="binding site" evidence="18">
    <location>
        <position position="147"/>
    </location>
    <ligand>
        <name>NAD(+)</name>
        <dbReference type="ChEBI" id="CHEBI:57540"/>
    </ligand>
</feature>
<proteinExistence type="inferred from homology"/>
<feature type="domain" description="3-dehydroquinate synthase N-terminal" evidence="19">
    <location>
        <begin position="73"/>
        <end position="184"/>
    </location>
</feature>
<reference evidence="21 22" key="2">
    <citation type="journal article" date="2011" name="Stand. Genomic Sci.">
        <title>Complete genome sequence of Truepera radiovictrix type strain (RQ-24).</title>
        <authorList>
            <person name="Ivanova N."/>
            <person name="Rohde C."/>
            <person name="Munk C."/>
            <person name="Nolan M."/>
            <person name="Lucas S."/>
            <person name="Del Rio T.G."/>
            <person name="Tice H."/>
            <person name="Deshpande S."/>
            <person name="Cheng J.F."/>
            <person name="Tapia R."/>
            <person name="Han C."/>
            <person name="Goodwin L."/>
            <person name="Pitluck S."/>
            <person name="Liolios K."/>
            <person name="Mavromatis K."/>
            <person name="Mikhailova N."/>
            <person name="Pati A."/>
            <person name="Chen A."/>
            <person name="Palaniappan K."/>
            <person name="Land M."/>
            <person name="Hauser L."/>
            <person name="Chang Y.J."/>
            <person name="Jeffries C.D."/>
            <person name="Brambilla E."/>
            <person name="Rohde M."/>
            <person name="Goker M."/>
            <person name="Tindall B.J."/>
            <person name="Woyke T."/>
            <person name="Bristow J."/>
            <person name="Eisen J.A."/>
            <person name="Markowitz V."/>
            <person name="Hugenholtz P."/>
            <person name="Kyrpides N.C."/>
            <person name="Klenk H.P."/>
            <person name="Lapidus A."/>
        </authorList>
    </citation>
    <scope>NUCLEOTIDE SEQUENCE [LARGE SCALE GENOMIC DNA]</scope>
    <source>
        <strain evidence="22">DSM 17093 / CIP 108686 / LMG 22925 / RQ-24</strain>
    </source>
</reference>
<organism evidence="21 22">
    <name type="scientific">Truepera radiovictrix (strain DSM 17093 / CIP 108686 / LMG 22925 / RQ-24)</name>
    <dbReference type="NCBI Taxonomy" id="649638"/>
    <lineage>
        <taxon>Bacteria</taxon>
        <taxon>Thermotogati</taxon>
        <taxon>Deinococcota</taxon>
        <taxon>Deinococci</taxon>
        <taxon>Trueperales</taxon>
        <taxon>Trueperaceae</taxon>
        <taxon>Truepera</taxon>
    </lineage>
</organism>
<dbReference type="InterPro" id="IPR056179">
    <property type="entry name" value="DHQS_C"/>
</dbReference>
<feature type="binding site" evidence="18">
    <location>
        <position position="251"/>
    </location>
    <ligand>
        <name>Zn(2+)</name>
        <dbReference type="ChEBI" id="CHEBI:29105"/>
    </ligand>
</feature>
<accession>D7CWQ0</accession>
<dbReference type="STRING" id="649638.Trad_1327"/>
<comment type="similarity">
    <text evidence="6 18">Belongs to the sugar phosphate cyclases superfamily. Dehydroquinate synthase family.</text>
</comment>
<dbReference type="InterPro" id="IPR050071">
    <property type="entry name" value="Dehydroquinate_synthase"/>
</dbReference>
<evidence type="ECO:0000256" key="5">
    <source>
        <dbReference type="ARBA" id="ARBA00004661"/>
    </source>
</evidence>
<evidence type="ECO:0000256" key="10">
    <source>
        <dbReference type="ARBA" id="ARBA00022605"/>
    </source>
</evidence>
<dbReference type="SUPFAM" id="SSF56796">
    <property type="entry name" value="Dehydroquinate synthase-like"/>
    <property type="match status" value="1"/>
</dbReference>
<evidence type="ECO:0000256" key="9">
    <source>
        <dbReference type="ARBA" id="ARBA00022490"/>
    </source>
</evidence>
<dbReference type="EMBL" id="CP002049">
    <property type="protein sequence ID" value="ADI14449.1"/>
    <property type="molecule type" value="Genomic_DNA"/>
</dbReference>
<feature type="domain" description="3-dehydroquinate synthase C-terminal" evidence="20">
    <location>
        <begin position="186"/>
        <end position="323"/>
    </location>
</feature>
<keyword evidence="16 18" id="KW-0456">Lyase</keyword>
<dbReference type="eggNOG" id="COG0337">
    <property type="taxonomic scope" value="Bacteria"/>
</dbReference>
<protein>
    <recommendedName>
        <fullName evidence="8 18">3-dehydroquinate synthase</fullName>
        <shortName evidence="18">DHQS</shortName>
        <ecNumber evidence="7 18">4.2.3.4</ecNumber>
    </recommendedName>
</protein>
<keyword evidence="14 18" id="KW-0520">NAD</keyword>
<evidence type="ECO:0000256" key="2">
    <source>
        <dbReference type="ARBA" id="ARBA00001911"/>
    </source>
</evidence>
<dbReference type="PANTHER" id="PTHR43622">
    <property type="entry name" value="3-DEHYDROQUINATE SYNTHASE"/>
    <property type="match status" value="1"/>
</dbReference>
<keyword evidence="10 18" id="KW-0028">Amino-acid biosynthesis</keyword>
<dbReference type="GO" id="GO:0046872">
    <property type="term" value="F:metal ion binding"/>
    <property type="evidence" value="ECO:0007669"/>
    <property type="project" value="UniProtKB-KW"/>
</dbReference>
<dbReference type="OrthoDB" id="9806583at2"/>
<evidence type="ECO:0000256" key="7">
    <source>
        <dbReference type="ARBA" id="ARBA00013031"/>
    </source>
</evidence>
<evidence type="ECO:0000256" key="18">
    <source>
        <dbReference type="HAMAP-Rule" id="MF_00110"/>
    </source>
</evidence>
<dbReference type="PANTHER" id="PTHR43622:SF7">
    <property type="entry name" value="3-DEHYDROQUINATE SYNTHASE, CHLOROPLASTIC"/>
    <property type="match status" value="1"/>
</dbReference>